<dbReference type="EMBL" id="RAZT01000003">
    <property type="protein sequence ID" value="RKN34798.1"/>
    <property type="molecule type" value="Genomic_DNA"/>
</dbReference>
<keyword evidence="2" id="KW-0560">Oxidoreductase</keyword>
<dbReference type="InterPro" id="IPR036291">
    <property type="entry name" value="NAD(P)-bd_dom_sf"/>
</dbReference>
<dbReference type="FunFam" id="3.40.50.720:FF:000084">
    <property type="entry name" value="Short-chain dehydrogenase reductase"/>
    <property type="match status" value="1"/>
</dbReference>
<evidence type="ECO:0000313" key="5">
    <source>
        <dbReference type="Proteomes" id="UP000275865"/>
    </source>
</evidence>
<dbReference type="SMART" id="SM00822">
    <property type="entry name" value="PKS_KR"/>
    <property type="match status" value="1"/>
</dbReference>
<dbReference type="InterPro" id="IPR057326">
    <property type="entry name" value="KR_dom"/>
</dbReference>
<protein>
    <submittedName>
        <fullName evidence="4">SDR family oxidoreductase</fullName>
    </submittedName>
</protein>
<dbReference type="PROSITE" id="PS00061">
    <property type="entry name" value="ADH_SHORT"/>
    <property type="match status" value="1"/>
</dbReference>
<sequence length="247" mass="24850">MTKTLEGKVALVTGGARGIGAGIALRLAQDGADVALTYRQSAEQAATVVKEIQSLGRRALAVQADSADPAAIQGAVDRTAIVLGRLDILVNNAAVFLVGAVDELGADEVEQTIAVNVRGSYVAARAAARHLGEGGRIISIGSNVGERAVFPGLALYSMSKTALAGLTRGLARELGPRGITVNLVNPGPTDTDSNPADGPNAATIAGFTALGRYARPADIAATVAHLAAPEAGYVTGAVVNVDGGFTS</sequence>
<feature type="domain" description="Ketoreductase" evidence="3">
    <location>
        <begin position="8"/>
        <end position="207"/>
    </location>
</feature>
<evidence type="ECO:0000256" key="2">
    <source>
        <dbReference type="ARBA" id="ARBA00023002"/>
    </source>
</evidence>
<dbReference type="Proteomes" id="UP000275865">
    <property type="component" value="Unassembled WGS sequence"/>
</dbReference>
<dbReference type="InterPro" id="IPR002347">
    <property type="entry name" value="SDR_fam"/>
</dbReference>
<organism evidence="4 5">
    <name type="scientific">Micromonospora musae</name>
    <dbReference type="NCBI Taxonomy" id="1894970"/>
    <lineage>
        <taxon>Bacteria</taxon>
        <taxon>Bacillati</taxon>
        <taxon>Actinomycetota</taxon>
        <taxon>Actinomycetes</taxon>
        <taxon>Micromonosporales</taxon>
        <taxon>Micromonosporaceae</taxon>
        <taxon>Micromonospora</taxon>
    </lineage>
</organism>
<dbReference type="GO" id="GO:0016491">
    <property type="term" value="F:oxidoreductase activity"/>
    <property type="evidence" value="ECO:0007669"/>
    <property type="project" value="UniProtKB-KW"/>
</dbReference>
<dbReference type="Pfam" id="PF13561">
    <property type="entry name" value="adh_short_C2"/>
    <property type="match status" value="1"/>
</dbReference>
<reference evidence="4 5" key="1">
    <citation type="submission" date="2018-09" db="EMBL/GenBank/DDBJ databases">
        <title>Micromonospora sp. nov. MS1-9, isolated from a root of Musa sp.</title>
        <authorList>
            <person name="Kuncharoen N."/>
            <person name="Kudo T."/>
            <person name="Ohkuma M."/>
            <person name="Yuki M."/>
            <person name="Tanasupawat S."/>
        </authorList>
    </citation>
    <scope>NUCLEOTIDE SEQUENCE [LARGE SCALE GENOMIC DNA]</scope>
    <source>
        <strain evidence="4 5">MS1-9</strain>
    </source>
</reference>
<dbReference type="PRINTS" id="PR00080">
    <property type="entry name" value="SDRFAMILY"/>
</dbReference>
<dbReference type="InterPro" id="IPR020904">
    <property type="entry name" value="Sc_DH/Rdtase_CS"/>
</dbReference>
<dbReference type="PRINTS" id="PR00081">
    <property type="entry name" value="GDHRDH"/>
</dbReference>
<comment type="caution">
    <text evidence="4">The sequence shown here is derived from an EMBL/GenBank/DDBJ whole genome shotgun (WGS) entry which is preliminary data.</text>
</comment>
<evidence type="ECO:0000259" key="3">
    <source>
        <dbReference type="SMART" id="SM00822"/>
    </source>
</evidence>
<evidence type="ECO:0000256" key="1">
    <source>
        <dbReference type="ARBA" id="ARBA00006484"/>
    </source>
</evidence>
<dbReference type="PANTHER" id="PTHR43639:SF1">
    <property type="entry name" value="SHORT-CHAIN DEHYDROGENASE_REDUCTASE FAMILY PROTEIN"/>
    <property type="match status" value="1"/>
</dbReference>
<dbReference type="SUPFAM" id="SSF51735">
    <property type="entry name" value="NAD(P)-binding Rossmann-fold domains"/>
    <property type="match status" value="1"/>
</dbReference>
<dbReference type="AlphaFoldDB" id="A0A3A9YC23"/>
<name>A0A3A9YC23_9ACTN</name>
<dbReference type="Gene3D" id="3.40.50.720">
    <property type="entry name" value="NAD(P)-binding Rossmann-like Domain"/>
    <property type="match status" value="1"/>
</dbReference>
<accession>A0A3A9YC23</accession>
<evidence type="ECO:0000313" key="4">
    <source>
        <dbReference type="EMBL" id="RKN34798.1"/>
    </source>
</evidence>
<dbReference type="RefSeq" id="WP_120688428.1">
    <property type="nucleotide sequence ID" value="NZ_RAZT01000003.1"/>
</dbReference>
<proteinExistence type="inferred from homology"/>
<dbReference type="PANTHER" id="PTHR43639">
    <property type="entry name" value="OXIDOREDUCTASE, SHORT-CHAIN DEHYDROGENASE/REDUCTASE FAMILY (AFU_ORTHOLOGUE AFUA_5G02870)"/>
    <property type="match status" value="1"/>
</dbReference>
<comment type="similarity">
    <text evidence="1">Belongs to the short-chain dehydrogenases/reductases (SDR) family.</text>
</comment>
<gene>
    <name evidence="4" type="ORF">D7044_08325</name>
</gene>